<evidence type="ECO:0000256" key="5">
    <source>
        <dbReference type="RuleBase" id="RU000687"/>
    </source>
</evidence>
<evidence type="ECO:0000256" key="4">
    <source>
        <dbReference type="ARBA" id="ARBA00023136"/>
    </source>
</evidence>
<evidence type="ECO:0000256" key="1">
    <source>
        <dbReference type="ARBA" id="ARBA00004141"/>
    </source>
</evidence>
<dbReference type="Proteomes" id="UP000030746">
    <property type="component" value="Unassembled WGS sequence"/>
</dbReference>
<dbReference type="CTD" id="20231147"/>
<feature type="signal peptide" evidence="5">
    <location>
        <begin position="1"/>
        <end position="21"/>
    </location>
</feature>
<dbReference type="InterPro" id="IPR006201">
    <property type="entry name" value="Neur_channel"/>
</dbReference>
<feature type="domain" description="Neurotransmitter-gated ion-channel transmembrane" evidence="7">
    <location>
        <begin position="243"/>
        <end position="341"/>
    </location>
</feature>
<dbReference type="Gene3D" id="2.70.170.10">
    <property type="entry name" value="Neurotransmitter-gated ion-channel ligand-binding domain"/>
    <property type="match status" value="1"/>
</dbReference>
<accession>V4AUF1</accession>
<dbReference type="PRINTS" id="PR00252">
    <property type="entry name" value="NRIONCHANNEL"/>
</dbReference>
<evidence type="ECO:0000313" key="9">
    <source>
        <dbReference type="Proteomes" id="UP000030746"/>
    </source>
</evidence>
<evidence type="ECO:0000256" key="2">
    <source>
        <dbReference type="ARBA" id="ARBA00022692"/>
    </source>
</evidence>
<dbReference type="AlphaFoldDB" id="V4AUF1"/>
<keyword evidence="5" id="KW-0406">Ion transport</keyword>
<keyword evidence="9" id="KW-1185">Reference proteome</keyword>
<dbReference type="GeneID" id="20231147"/>
<feature type="transmembrane region" description="Helical" evidence="5">
    <location>
        <begin position="267"/>
        <end position="288"/>
    </location>
</feature>
<dbReference type="InterPro" id="IPR038050">
    <property type="entry name" value="Neuro_actylchol_rec"/>
</dbReference>
<keyword evidence="5" id="KW-0732">Signal</keyword>
<dbReference type="PROSITE" id="PS00236">
    <property type="entry name" value="NEUROTR_ION_CHANNEL"/>
    <property type="match status" value="1"/>
</dbReference>
<protein>
    <recommendedName>
        <fullName evidence="10">Neurotransmitter-gated ion-channel ligand-binding domain-containing protein</fullName>
    </recommendedName>
</protein>
<dbReference type="EMBL" id="KB201305">
    <property type="protein sequence ID" value="ESO97386.1"/>
    <property type="molecule type" value="Genomic_DNA"/>
</dbReference>
<evidence type="ECO:0000313" key="8">
    <source>
        <dbReference type="EMBL" id="ESO97386.1"/>
    </source>
</evidence>
<feature type="transmembrane region" description="Helical" evidence="5">
    <location>
        <begin position="379"/>
        <end position="397"/>
    </location>
</feature>
<feature type="transmembrane region" description="Helical" evidence="5">
    <location>
        <begin position="300"/>
        <end position="320"/>
    </location>
</feature>
<proteinExistence type="inferred from homology"/>
<name>V4AUF1_LOTGI</name>
<dbReference type="CDD" id="cd19051">
    <property type="entry name" value="LGIC_TM_cation"/>
    <property type="match status" value="1"/>
</dbReference>
<dbReference type="SUPFAM" id="SSF63712">
    <property type="entry name" value="Nicotinic receptor ligand binding domain-like"/>
    <property type="match status" value="1"/>
</dbReference>
<dbReference type="KEGG" id="lgi:LOTGIDRAFT_114875"/>
<dbReference type="Gene3D" id="1.20.58.390">
    <property type="entry name" value="Neurotransmitter-gated ion-channel transmembrane domain"/>
    <property type="match status" value="1"/>
</dbReference>
<dbReference type="RefSeq" id="XP_009051982.1">
    <property type="nucleotide sequence ID" value="XM_009053734.1"/>
</dbReference>
<dbReference type="InterPro" id="IPR036734">
    <property type="entry name" value="Neur_chan_lig-bd_sf"/>
</dbReference>
<evidence type="ECO:0008006" key="10">
    <source>
        <dbReference type="Google" id="ProtNLM"/>
    </source>
</evidence>
<comment type="similarity">
    <text evidence="5">Belongs to the ligand-gated ion channel (TC 1.A.9) family.</text>
</comment>
<keyword evidence="4 5" id="KW-0472">Membrane</keyword>
<dbReference type="PANTHER" id="PTHR18945">
    <property type="entry name" value="NEUROTRANSMITTER GATED ION CHANNEL"/>
    <property type="match status" value="1"/>
</dbReference>
<dbReference type="Pfam" id="PF02932">
    <property type="entry name" value="Neur_chan_memb"/>
    <property type="match status" value="1"/>
</dbReference>
<gene>
    <name evidence="8" type="ORF">LOTGIDRAFT_114875</name>
</gene>
<feature type="chain" id="PRO_5022252233" description="Neurotransmitter-gated ion-channel ligand-binding domain-containing protein" evidence="5">
    <location>
        <begin position="22"/>
        <end position="402"/>
    </location>
</feature>
<dbReference type="STRING" id="225164.V4AUF1"/>
<feature type="domain" description="Neurotransmitter-gated ion-channel ligand-binding" evidence="6">
    <location>
        <begin position="28"/>
        <end position="234"/>
    </location>
</feature>
<organism evidence="8 9">
    <name type="scientific">Lottia gigantea</name>
    <name type="common">Giant owl limpet</name>
    <dbReference type="NCBI Taxonomy" id="225164"/>
    <lineage>
        <taxon>Eukaryota</taxon>
        <taxon>Metazoa</taxon>
        <taxon>Spiralia</taxon>
        <taxon>Lophotrochozoa</taxon>
        <taxon>Mollusca</taxon>
        <taxon>Gastropoda</taxon>
        <taxon>Patellogastropoda</taxon>
        <taxon>Lottioidea</taxon>
        <taxon>Lottiidae</taxon>
        <taxon>Lottia</taxon>
    </lineage>
</organism>
<keyword evidence="2 5" id="KW-0812">Transmembrane</keyword>
<dbReference type="Pfam" id="PF02931">
    <property type="entry name" value="Neur_chan_LBD"/>
    <property type="match status" value="1"/>
</dbReference>
<evidence type="ECO:0000259" key="7">
    <source>
        <dbReference type="Pfam" id="PF02932"/>
    </source>
</evidence>
<dbReference type="GO" id="GO:0004888">
    <property type="term" value="F:transmembrane signaling receptor activity"/>
    <property type="evidence" value="ECO:0007669"/>
    <property type="project" value="InterPro"/>
</dbReference>
<dbReference type="GO" id="GO:0016020">
    <property type="term" value="C:membrane"/>
    <property type="evidence" value="ECO:0007669"/>
    <property type="project" value="UniProtKB-SubCell"/>
</dbReference>
<keyword evidence="5" id="KW-0813">Transport</keyword>
<evidence type="ECO:0000259" key="6">
    <source>
        <dbReference type="Pfam" id="PF02931"/>
    </source>
</evidence>
<dbReference type="SUPFAM" id="SSF90112">
    <property type="entry name" value="Neurotransmitter-gated ion-channel transmembrane pore"/>
    <property type="match status" value="1"/>
</dbReference>
<dbReference type="InterPro" id="IPR006202">
    <property type="entry name" value="Neur_chan_lig-bd"/>
</dbReference>
<sequence length="402" mass="45873">MKVTKILVVFVFCICIKYSESATAEDVERLFQDKLSKSNPNIRPVLNQSKPVDITIEVYIVAMTDLNEIQQKVEATVWLLVKWKNELLTWNATEYGDLEVVEPAPETTWRPNIALSNGYNELNPIGLDFVLLSLYHDGTSVWIPGQKVEFLCKIDVTKFPFDKQNCFMDFIDWRAISESSTLTPSVNHAYDTDVHHANSEWEITGELLPFSPQKSNVVLIGHDTVRVRFTMQRKSISLILTVLLPVFLLAFLNVFVFLLPTESGEKLSFAVTVLLSQAVFLSFISSMMPQTSDSISGLSIYIAAQLVLSTLYVLISCWILRLYHRDTKRRPLPSWFLKVVCFNMRNVVKPFGDQDEKTTEAFVDCVATGREVSQRIDKVCFWLFFVVVAFMTALYVFEGLKV</sequence>
<comment type="subcellular location">
    <subcellularLocation>
        <location evidence="1">Membrane</location>
        <topology evidence="1">Multi-pass membrane protein</topology>
    </subcellularLocation>
</comment>
<dbReference type="InterPro" id="IPR018000">
    <property type="entry name" value="Neurotransmitter_ion_chnl_CS"/>
</dbReference>
<dbReference type="OrthoDB" id="410315at2759"/>
<keyword evidence="3 5" id="KW-1133">Transmembrane helix</keyword>
<dbReference type="InterPro" id="IPR036719">
    <property type="entry name" value="Neuro-gated_channel_TM_sf"/>
</dbReference>
<dbReference type="OMA" id="IVIMARY"/>
<dbReference type="GO" id="GO:0005230">
    <property type="term" value="F:extracellular ligand-gated monoatomic ion channel activity"/>
    <property type="evidence" value="ECO:0007669"/>
    <property type="project" value="InterPro"/>
</dbReference>
<keyword evidence="5" id="KW-0407">Ion channel</keyword>
<feature type="transmembrane region" description="Helical" evidence="5">
    <location>
        <begin position="236"/>
        <end position="260"/>
    </location>
</feature>
<reference evidence="8 9" key="1">
    <citation type="journal article" date="2013" name="Nature">
        <title>Insights into bilaterian evolution from three spiralian genomes.</title>
        <authorList>
            <person name="Simakov O."/>
            <person name="Marletaz F."/>
            <person name="Cho S.J."/>
            <person name="Edsinger-Gonzales E."/>
            <person name="Havlak P."/>
            <person name="Hellsten U."/>
            <person name="Kuo D.H."/>
            <person name="Larsson T."/>
            <person name="Lv J."/>
            <person name="Arendt D."/>
            <person name="Savage R."/>
            <person name="Osoegawa K."/>
            <person name="de Jong P."/>
            <person name="Grimwood J."/>
            <person name="Chapman J.A."/>
            <person name="Shapiro H."/>
            <person name="Aerts A."/>
            <person name="Otillar R.P."/>
            <person name="Terry A.Y."/>
            <person name="Boore J.L."/>
            <person name="Grigoriev I.V."/>
            <person name="Lindberg D.R."/>
            <person name="Seaver E.C."/>
            <person name="Weisblat D.A."/>
            <person name="Putnam N.H."/>
            <person name="Rokhsar D.S."/>
        </authorList>
    </citation>
    <scope>NUCLEOTIDE SEQUENCE [LARGE SCALE GENOMIC DNA]</scope>
</reference>
<dbReference type="HOGENOM" id="CLU_018074_0_1_1"/>
<dbReference type="CDD" id="cd18989">
    <property type="entry name" value="LGIC_ECD_cation"/>
    <property type="match status" value="1"/>
</dbReference>
<dbReference type="InterPro" id="IPR006029">
    <property type="entry name" value="Neurotrans-gated_channel_TM"/>
</dbReference>
<evidence type="ECO:0000256" key="3">
    <source>
        <dbReference type="ARBA" id="ARBA00022989"/>
    </source>
</evidence>
<dbReference type="FunFam" id="2.70.170.10:FF:000028">
    <property type="entry name" value="AcetylCholine Receptor"/>
    <property type="match status" value="1"/>
</dbReference>